<evidence type="ECO:0000313" key="4">
    <source>
        <dbReference type="Proteomes" id="UP000266841"/>
    </source>
</evidence>
<keyword evidence="4" id="KW-1185">Reference proteome</keyword>
<feature type="compositionally biased region" description="Polar residues" evidence="1">
    <location>
        <begin position="144"/>
        <end position="154"/>
    </location>
</feature>
<dbReference type="InterPro" id="IPR036361">
    <property type="entry name" value="SAP_dom_sf"/>
</dbReference>
<evidence type="ECO:0000313" key="3">
    <source>
        <dbReference type="EMBL" id="EJK46939.1"/>
    </source>
</evidence>
<dbReference type="InterPro" id="IPR019345">
    <property type="entry name" value="ARMET_C"/>
</dbReference>
<dbReference type="OrthoDB" id="46645at2759"/>
<comment type="caution">
    <text evidence="3">The sequence shown here is derived from an EMBL/GenBank/DDBJ whole genome shotgun (WGS) entry which is preliminary data.</text>
</comment>
<dbReference type="AlphaFoldDB" id="K0R523"/>
<sequence length="207" mass="23584">MTPRPKPLKDPNTMKMRELKDELESYGGVESTRGLFEKKELIKALEAARHEYFLELEGVSEPSGSYIQDQPTAASSSPTPDRNMATRYDKIQAEMERCKKMKTADLRKELDQYGLNSKGMFEKRDFVRAVAEARVDGMKKQYKKSSSTRNSSTGFGRRYDPKEKGAAEEPFDPTYRDVVTRKLEDDVKAGLFLSDSVIDVNARSDFQ</sequence>
<dbReference type="OMA" id="YCRRSIN"/>
<evidence type="ECO:0000259" key="2">
    <source>
        <dbReference type="Pfam" id="PF10208"/>
    </source>
</evidence>
<gene>
    <name evidence="3" type="ORF">THAOC_34375</name>
</gene>
<feature type="domain" description="ARMET C-terminal" evidence="2">
    <location>
        <begin position="99"/>
        <end position="132"/>
    </location>
</feature>
<evidence type="ECO:0000256" key="1">
    <source>
        <dbReference type="SAM" id="MobiDB-lite"/>
    </source>
</evidence>
<proteinExistence type="predicted"/>
<dbReference type="Proteomes" id="UP000266841">
    <property type="component" value="Unassembled WGS sequence"/>
</dbReference>
<reference evidence="3 4" key="1">
    <citation type="journal article" date="2012" name="Genome Biol.">
        <title>Genome and low-iron response of an oceanic diatom adapted to chronic iron limitation.</title>
        <authorList>
            <person name="Lommer M."/>
            <person name="Specht M."/>
            <person name="Roy A.S."/>
            <person name="Kraemer L."/>
            <person name="Andreson R."/>
            <person name="Gutowska M.A."/>
            <person name="Wolf J."/>
            <person name="Bergner S.V."/>
            <person name="Schilhabel M.B."/>
            <person name="Klostermeier U.C."/>
            <person name="Beiko R.G."/>
            <person name="Rosenstiel P."/>
            <person name="Hippler M."/>
            <person name="Laroche J."/>
        </authorList>
    </citation>
    <scope>NUCLEOTIDE SEQUENCE [LARGE SCALE GENOMIC DNA]</scope>
    <source>
        <strain evidence="3 4">CCMP1005</strain>
    </source>
</reference>
<dbReference type="Gene3D" id="1.10.720.30">
    <property type="entry name" value="SAP domain"/>
    <property type="match status" value="1"/>
</dbReference>
<protein>
    <recommendedName>
        <fullName evidence="2">ARMET C-terminal domain-containing protein</fullName>
    </recommendedName>
</protein>
<feature type="region of interest" description="Disordered" evidence="1">
    <location>
        <begin position="61"/>
        <end position="84"/>
    </location>
</feature>
<dbReference type="EMBL" id="AGNL01047450">
    <property type="protein sequence ID" value="EJK46939.1"/>
    <property type="molecule type" value="Genomic_DNA"/>
</dbReference>
<name>K0R523_THAOC</name>
<feature type="compositionally biased region" description="Polar residues" evidence="1">
    <location>
        <begin position="62"/>
        <end position="80"/>
    </location>
</feature>
<dbReference type="Pfam" id="PF10208">
    <property type="entry name" value="ARMET_C"/>
    <property type="match status" value="1"/>
</dbReference>
<feature type="region of interest" description="Disordered" evidence="1">
    <location>
        <begin position="138"/>
        <end position="171"/>
    </location>
</feature>
<feature type="compositionally biased region" description="Basic and acidic residues" evidence="1">
    <location>
        <begin position="157"/>
        <end position="167"/>
    </location>
</feature>
<organism evidence="3 4">
    <name type="scientific">Thalassiosira oceanica</name>
    <name type="common">Marine diatom</name>
    <dbReference type="NCBI Taxonomy" id="159749"/>
    <lineage>
        <taxon>Eukaryota</taxon>
        <taxon>Sar</taxon>
        <taxon>Stramenopiles</taxon>
        <taxon>Ochrophyta</taxon>
        <taxon>Bacillariophyta</taxon>
        <taxon>Coscinodiscophyceae</taxon>
        <taxon>Thalassiosirophycidae</taxon>
        <taxon>Thalassiosirales</taxon>
        <taxon>Thalassiosiraceae</taxon>
        <taxon>Thalassiosira</taxon>
    </lineage>
</organism>
<accession>K0R523</accession>